<reference evidence="1" key="1">
    <citation type="journal article" date="2020" name="Stud. Mycol.">
        <title>101 Dothideomycetes genomes: a test case for predicting lifestyles and emergence of pathogens.</title>
        <authorList>
            <person name="Haridas S."/>
            <person name="Albert R."/>
            <person name="Binder M."/>
            <person name="Bloem J."/>
            <person name="Labutti K."/>
            <person name="Salamov A."/>
            <person name="Andreopoulos B."/>
            <person name="Baker S."/>
            <person name="Barry K."/>
            <person name="Bills G."/>
            <person name="Bluhm B."/>
            <person name="Cannon C."/>
            <person name="Castanera R."/>
            <person name="Culley D."/>
            <person name="Daum C."/>
            <person name="Ezra D."/>
            <person name="Gonzalez J."/>
            <person name="Henrissat B."/>
            <person name="Kuo A."/>
            <person name="Liang C."/>
            <person name="Lipzen A."/>
            <person name="Lutzoni F."/>
            <person name="Magnuson J."/>
            <person name="Mondo S."/>
            <person name="Nolan M."/>
            <person name="Ohm R."/>
            <person name="Pangilinan J."/>
            <person name="Park H.-J."/>
            <person name="Ramirez L."/>
            <person name="Alfaro M."/>
            <person name="Sun H."/>
            <person name="Tritt A."/>
            <person name="Yoshinaga Y."/>
            <person name="Zwiers L.-H."/>
            <person name="Turgeon B."/>
            <person name="Goodwin S."/>
            <person name="Spatafora J."/>
            <person name="Crous P."/>
            <person name="Grigoriev I."/>
        </authorList>
    </citation>
    <scope>NUCLEOTIDE SEQUENCE</scope>
    <source>
        <strain evidence="1">ATCC 16933</strain>
    </source>
</reference>
<dbReference type="EMBL" id="MU001681">
    <property type="protein sequence ID" value="KAF2457066.1"/>
    <property type="molecule type" value="Genomic_DNA"/>
</dbReference>
<evidence type="ECO:0000313" key="1">
    <source>
        <dbReference type="EMBL" id="KAF2457066.1"/>
    </source>
</evidence>
<organism evidence="1 2">
    <name type="scientific">Lineolata rhizophorae</name>
    <dbReference type="NCBI Taxonomy" id="578093"/>
    <lineage>
        <taxon>Eukaryota</taxon>
        <taxon>Fungi</taxon>
        <taxon>Dikarya</taxon>
        <taxon>Ascomycota</taxon>
        <taxon>Pezizomycotina</taxon>
        <taxon>Dothideomycetes</taxon>
        <taxon>Dothideomycetes incertae sedis</taxon>
        <taxon>Lineolatales</taxon>
        <taxon>Lineolataceae</taxon>
        <taxon>Lineolata</taxon>
    </lineage>
</organism>
<keyword evidence="2" id="KW-1185">Reference proteome</keyword>
<gene>
    <name evidence="1" type="ORF">BDY21DRAFT_33450</name>
</gene>
<evidence type="ECO:0000313" key="2">
    <source>
        <dbReference type="Proteomes" id="UP000799766"/>
    </source>
</evidence>
<accession>A0A6A6NZE3</accession>
<protein>
    <submittedName>
        <fullName evidence="1">Uncharacterized protein</fullName>
    </submittedName>
</protein>
<dbReference type="Proteomes" id="UP000799766">
    <property type="component" value="Unassembled WGS sequence"/>
</dbReference>
<proteinExistence type="predicted"/>
<sequence length="193" mass="20899">MGGCGAVALGLILDLEFRSKAPRQVIRDASESRHEAAAGVLPSAPLGRSRAGNSGLFGPEKILKPPNSDEARVAGRLVRSRSAASFFVFFAFKVFGEAEDLPRRADQWERGVRAMDFRRSPIFLLLRRSPCLNENNPLPPAFKTVCTMRVCVHALGVVVVSVKPAVAMHYHDPPPRRAGLGRPGLGSPMSSFP</sequence>
<name>A0A6A6NZE3_9PEZI</name>
<dbReference type="AlphaFoldDB" id="A0A6A6NZE3"/>